<sequence length="230" mass="26851">MQHTQPTFHNYLDVSSDYKQLIFASHNIRGGFQSKKDDIIRLMVIKKIDFLHLCETKERDNNFDIAKSKAHIKYTVPFNNDFCNSFFIINNPDKTSTGSGSRLIISEQLHNQLESTEIITQGRYITNIFNFKNKAKIYTHSLYLPSYDAIHVETYKHIISYLFDKLDKQPIKTNHVTLILGDFNIPKLYEVKLPSREKIKSGDYSKDEDNLTTKQRLLFILVTSTKGRQH</sequence>
<reference evidence="1 2" key="1">
    <citation type="submission" date="2015-10" db="EMBL/GenBank/DDBJ databases">
        <title>Genome analyses suggest a sexual origin of heterokaryosis in a supposedly ancient asexual fungus.</title>
        <authorList>
            <person name="Ropars J."/>
            <person name="Sedzielewska K."/>
            <person name="Noel J."/>
            <person name="Charron P."/>
            <person name="Farinelli L."/>
            <person name="Marton T."/>
            <person name="Kruger M."/>
            <person name="Pelin A."/>
            <person name="Brachmann A."/>
            <person name="Corradi N."/>
        </authorList>
    </citation>
    <scope>NUCLEOTIDE SEQUENCE [LARGE SCALE GENOMIC DNA]</scope>
    <source>
        <strain evidence="1 2">A4</strain>
    </source>
</reference>
<dbReference type="AlphaFoldDB" id="A0A2I1HTP4"/>
<accession>A0A2I1HTP4</accession>
<gene>
    <name evidence="1" type="ORF">RhiirA4_488345</name>
</gene>
<evidence type="ECO:0008006" key="3">
    <source>
        <dbReference type="Google" id="ProtNLM"/>
    </source>
</evidence>
<evidence type="ECO:0000313" key="1">
    <source>
        <dbReference type="EMBL" id="PKY62226.1"/>
    </source>
</evidence>
<organism evidence="1 2">
    <name type="scientific">Rhizophagus irregularis</name>
    <dbReference type="NCBI Taxonomy" id="588596"/>
    <lineage>
        <taxon>Eukaryota</taxon>
        <taxon>Fungi</taxon>
        <taxon>Fungi incertae sedis</taxon>
        <taxon>Mucoromycota</taxon>
        <taxon>Glomeromycotina</taxon>
        <taxon>Glomeromycetes</taxon>
        <taxon>Glomerales</taxon>
        <taxon>Glomeraceae</taxon>
        <taxon>Rhizophagus</taxon>
    </lineage>
</organism>
<dbReference type="Proteomes" id="UP000234323">
    <property type="component" value="Unassembled WGS sequence"/>
</dbReference>
<keyword evidence="2" id="KW-1185">Reference proteome</keyword>
<proteinExistence type="predicted"/>
<dbReference type="InterPro" id="IPR036691">
    <property type="entry name" value="Endo/exonu/phosph_ase_sf"/>
</dbReference>
<dbReference type="SUPFAM" id="SSF56219">
    <property type="entry name" value="DNase I-like"/>
    <property type="match status" value="1"/>
</dbReference>
<dbReference type="Gene3D" id="3.60.10.10">
    <property type="entry name" value="Endonuclease/exonuclease/phosphatase"/>
    <property type="match status" value="1"/>
</dbReference>
<dbReference type="EMBL" id="LLXI01006676">
    <property type="protein sequence ID" value="PKY62226.1"/>
    <property type="molecule type" value="Genomic_DNA"/>
</dbReference>
<protein>
    <recommendedName>
        <fullName evidence="3">DNase I-like protein</fullName>
    </recommendedName>
</protein>
<comment type="caution">
    <text evidence="1">The sequence shown here is derived from an EMBL/GenBank/DDBJ whole genome shotgun (WGS) entry which is preliminary data.</text>
</comment>
<name>A0A2I1HTP4_9GLOM</name>
<dbReference type="VEuPathDB" id="FungiDB:FUN_016691"/>
<evidence type="ECO:0000313" key="2">
    <source>
        <dbReference type="Proteomes" id="UP000234323"/>
    </source>
</evidence>